<dbReference type="EMBL" id="CP089984">
    <property type="protein sequence ID" value="WXB11326.1"/>
    <property type="molecule type" value="Genomic_DNA"/>
</dbReference>
<feature type="region of interest" description="Disordered" evidence="1">
    <location>
        <begin position="215"/>
        <end position="257"/>
    </location>
</feature>
<dbReference type="Gene3D" id="1.20.58.520">
    <property type="entry name" value="Amidohydrolase"/>
    <property type="match status" value="1"/>
</dbReference>
<reference evidence="4 5" key="1">
    <citation type="submission" date="2021-12" db="EMBL/GenBank/DDBJ databases">
        <title>Discovery of the Pendulisporaceae a myxobacterial family with distinct sporulation behavior and unique specialized metabolism.</title>
        <authorList>
            <person name="Garcia R."/>
            <person name="Popoff A."/>
            <person name="Bader C.D."/>
            <person name="Loehr J."/>
            <person name="Walesch S."/>
            <person name="Walt C."/>
            <person name="Boldt J."/>
            <person name="Bunk B."/>
            <person name="Haeckl F.J.F.P.J."/>
            <person name="Gunesch A.P."/>
            <person name="Birkelbach J."/>
            <person name="Nuebel U."/>
            <person name="Pietschmann T."/>
            <person name="Bach T."/>
            <person name="Mueller R."/>
        </authorList>
    </citation>
    <scope>NUCLEOTIDE SEQUENCE [LARGE SCALE GENOMIC DNA]</scope>
    <source>
        <strain evidence="4 5">MSr11954</strain>
    </source>
</reference>
<dbReference type="InterPro" id="IPR006680">
    <property type="entry name" value="Amidohydro-rel"/>
</dbReference>
<feature type="domain" description="Amidohydrolase-related" evidence="3">
    <location>
        <begin position="400"/>
        <end position="746"/>
    </location>
</feature>
<dbReference type="InterPro" id="IPR011059">
    <property type="entry name" value="Metal-dep_hydrolase_composite"/>
</dbReference>
<proteinExistence type="predicted"/>
<dbReference type="SUPFAM" id="SSF51556">
    <property type="entry name" value="Metallo-dependent hydrolases"/>
    <property type="match status" value="1"/>
</dbReference>
<evidence type="ECO:0000256" key="1">
    <source>
        <dbReference type="SAM" id="MobiDB-lite"/>
    </source>
</evidence>
<dbReference type="Proteomes" id="UP001370348">
    <property type="component" value="Chromosome"/>
</dbReference>
<dbReference type="Gene3D" id="3.40.50.10910">
    <property type="entry name" value="Amidohydrolase"/>
    <property type="match status" value="1"/>
</dbReference>
<dbReference type="Gene3D" id="3.30.110.90">
    <property type="entry name" value="Amidohydrolase"/>
    <property type="match status" value="1"/>
</dbReference>
<dbReference type="RefSeq" id="WP_394820943.1">
    <property type="nucleotide sequence ID" value="NZ_CP089984.1"/>
</dbReference>
<evidence type="ECO:0000256" key="2">
    <source>
        <dbReference type="SAM" id="SignalP"/>
    </source>
</evidence>
<evidence type="ECO:0000313" key="5">
    <source>
        <dbReference type="Proteomes" id="UP001370348"/>
    </source>
</evidence>
<keyword evidence="5" id="KW-1185">Reference proteome</keyword>
<dbReference type="PANTHER" id="PTHR43135:SF3">
    <property type="entry name" value="ALPHA-D-RIBOSE 1-METHYLPHOSPHONATE 5-TRIPHOSPHATE DIPHOSPHATASE"/>
    <property type="match status" value="1"/>
</dbReference>
<dbReference type="Pfam" id="PF01979">
    <property type="entry name" value="Amidohydro_1"/>
    <property type="match status" value="1"/>
</dbReference>
<evidence type="ECO:0000259" key="3">
    <source>
        <dbReference type="Pfam" id="PF01979"/>
    </source>
</evidence>
<feature type="chain" id="PRO_5045113237" evidence="2">
    <location>
        <begin position="26"/>
        <end position="761"/>
    </location>
</feature>
<dbReference type="InterPro" id="IPR032466">
    <property type="entry name" value="Metal_Hydrolase"/>
</dbReference>
<dbReference type="Gene3D" id="2.30.40.10">
    <property type="entry name" value="Urease, subunit C, domain 1"/>
    <property type="match status" value="1"/>
</dbReference>
<feature type="signal peptide" evidence="2">
    <location>
        <begin position="1"/>
        <end position="25"/>
    </location>
</feature>
<dbReference type="PANTHER" id="PTHR43135">
    <property type="entry name" value="ALPHA-D-RIBOSE 1-METHYLPHOSPHONATE 5-TRIPHOSPHATE DIPHOSPHATASE"/>
    <property type="match status" value="1"/>
</dbReference>
<dbReference type="PROSITE" id="PS51257">
    <property type="entry name" value="PROKAR_LIPOPROTEIN"/>
    <property type="match status" value="1"/>
</dbReference>
<evidence type="ECO:0000313" key="4">
    <source>
        <dbReference type="EMBL" id="WXB11326.1"/>
    </source>
</evidence>
<gene>
    <name evidence="4" type="ORF">LZC94_26075</name>
</gene>
<organism evidence="4 5">
    <name type="scientific">Pendulispora albinea</name>
    <dbReference type="NCBI Taxonomy" id="2741071"/>
    <lineage>
        <taxon>Bacteria</taxon>
        <taxon>Pseudomonadati</taxon>
        <taxon>Myxococcota</taxon>
        <taxon>Myxococcia</taxon>
        <taxon>Myxococcales</taxon>
        <taxon>Sorangiineae</taxon>
        <taxon>Pendulisporaceae</taxon>
        <taxon>Pendulispora</taxon>
    </lineage>
</organism>
<protein>
    <submittedName>
        <fullName evidence="4">Amidohydrolase family protein</fullName>
    </submittedName>
</protein>
<name>A0ABZ2LNI9_9BACT</name>
<accession>A0ABZ2LNI9</accession>
<dbReference type="InterPro" id="IPR051781">
    <property type="entry name" value="Metallo-dep_Hydrolase"/>
</dbReference>
<dbReference type="SUPFAM" id="SSF51338">
    <property type="entry name" value="Composite domain of metallo-dependent hydrolases"/>
    <property type="match status" value="1"/>
</dbReference>
<sequence>MRRGFSSAAGVLGVCALGAAGAACAGTEHAAAPGSVAAPGAVPASAPAAAASPKPAAVKHTPRETVSFRLYKFLNHVGGETDTYIAGDDGGTEAKAAFGFRDRGVLVPLAASYRLASDGTPRQYEVWGNTARNVRIDERLVAEAGGEYSLWKLDAMPARVQARAPFVVASGYAPMLGQDLMFRAWVRAGRPATMPLLPAGTVSIVSRGNETFGADATTPGAAKNASGAADANAPKNASGAADTNAPKNASGAADAKRPTLEHVSVRGLSWGREDAWLDEAGKLVAVVTHDAEFDPFQGVREDSVELLPKLVARAGADAAAWLDEVAKTALIPRGGAGGAGGTKGAELVALVGGQLVDGTGRPPVSDAVVVYDGETIVAAGPRASTPIPAGATSVDVTGKTVLPGLWDMHAHVTQIEQGAVYLGAGVTTVRDLGNVLEFITGVRDAIAAGKGLGPQIIVDGLVDGDGDRALGVIRIASKDDIVPVLDRLKRAGCPEVKIYSSIAPSLVKPIAAEAHRRGMRVVGHVPNGMNVVEALDAGFDGISHIDFLFGMLFGPNERRSLSQGAQLDRIVGSDVSSGPLQRAIRAFVAKKAFLDDTLALYELFTHSTEENARREPGIAKLPRELSEVAQGPADDALAERRARRFERMVTVLRELHRQGVPIVAGTDIGIPGHTLHRELELYVEAGFTPMEAIQAATSVPARLMHLDGHVGTVTPGKRADLVIVAGNPLSNIRDIRKISAVVARGRTYDPAALWRIAGFTP</sequence>
<keyword evidence="2" id="KW-0732">Signal</keyword>
<feature type="compositionally biased region" description="Low complexity" evidence="1">
    <location>
        <begin position="219"/>
        <end position="242"/>
    </location>
</feature>